<name>A0ABP0MKE8_9DINO</name>
<evidence type="ECO:0000256" key="1">
    <source>
        <dbReference type="SAM" id="SignalP"/>
    </source>
</evidence>
<feature type="signal peptide" evidence="1">
    <location>
        <begin position="1"/>
        <end position="22"/>
    </location>
</feature>
<feature type="chain" id="PRO_5045118961" description="Apple domain-containing protein" evidence="1">
    <location>
        <begin position="23"/>
        <end position="247"/>
    </location>
</feature>
<dbReference type="Proteomes" id="UP001642484">
    <property type="component" value="Unassembled WGS sequence"/>
</dbReference>
<accession>A0ABP0MKE8</accession>
<sequence>MRRWLKLRQLVQLALLRKTVSASATYPECIEEGRFRFGQAETSIVYRHAGAHGIFVDLNFFGSTGCWQNDCRSTDKFHSDDVGICARACWQIQECTHWSFGEGSCFLRKSEGGMESAGSFASGPKACAPPPLPDAWLARQVAKLPALDCENGTCDMVCTATTWRFAISALQRVAIDNIRALVHQIATDTDTFIRQRHEEIFLDVVKNNRLVFEAVDGWLALQPEPTQLKYALPLPILGELCGPSSCY</sequence>
<comment type="caution">
    <text evidence="2">The sequence shown here is derived from an EMBL/GenBank/DDBJ whole genome shotgun (WGS) entry which is preliminary data.</text>
</comment>
<reference evidence="2 3" key="1">
    <citation type="submission" date="2024-02" db="EMBL/GenBank/DDBJ databases">
        <authorList>
            <person name="Chen Y."/>
            <person name="Shah S."/>
            <person name="Dougan E. K."/>
            <person name="Thang M."/>
            <person name="Chan C."/>
        </authorList>
    </citation>
    <scope>NUCLEOTIDE SEQUENCE [LARGE SCALE GENOMIC DNA]</scope>
</reference>
<keyword evidence="1" id="KW-0732">Signal</keyword>
<dbReference type="Gene3D" id="3.50.4.10">
    <property type="entry name" value="Hepatocyte Growth Factor"/>
    <property type="match status" value="1"/>
</dbReference>
<keyword evidence="3" id="KW-1185">Reference proteome</keyword>
<evidence type="ECO:0000313" key="2">
    <source>
        <dbReference type="EMBL" id="CAK9051941.1"/>
    </source>
</evidence>
<evidence type="ECO:0008006" key="4">
    <source>
        <dbReference type="Google" id="ProtNLM"/>
    </source>
</evidence>
<protein>
    <recommendedName>
        <fullName evidence="4">Apple domain-containing protein</fullName>
    </recommendedName>
</protein>
<gene>
    <name evidence="2" type="ORF">CCMP2556_LOCUS26273</name>
</gene>
<evidence type="ECO:0000313" key="3">
    <source>
        <dbReference type="Proteomes" id="UP001642484"/>
    </source>
</evidence>
<dbReference type="EMBL" id="CAXAMN010018136">
    <property type="protein sequence ID" value="CAK9051941.1"/>
    <property type="molecule type" value="Genomic_DNA"/>
</dbReference>
<organism evidence="2 3">
    <name type="scientific">Durusdinium trenchii</name>
    <dbReference type="NCBI Taxonomy" id="1381693"/>
    <lineage>
        <taxon>Eukaryota</taxon>
        <taxon>Sar</taxon>
        <taxon>Alveolata</taxon>
        <taxon>Dinophyceae</taxon>
        <taxon>Suessiales</taxon>
        <taxon>Symbiodiniaceae</taxon>
        <taxon>Durusdinium</taxon>
    </lineage>
</organism>
<proteinExistence type="predicted"/>